<keyword evidence="6 8" id="KW-0408">Iron</keyword>
<evidence type="ECO:0000256" key="4">
    <source>
        <dbReference type="ARBA" id="ARBA00022723"/>
    </source>
</evidence>
<comment type="caution">
    <text evidence="10">The sequence shown here is derived from an EMBL/GenBank/DDBJ whole genome shotgun (WGS) entry which is preliminary data.</text>
</comment>
<dbReference type="PRINTS" id="PR00465">
    <property type="entry name" value="EP450IV"/>
</dbReference>
<dbReference type="InterPro" id="IPR017972">
    <property type="entry name" value="Cyt_P450_CS"/>
</dbReference>
<evidence type="ECO:0000313" key="10">
    <source>
        <dbReference type="EMBL" id="KAL2038268.1"/>
    </source>
</evidence>
<accession>A0ABR3ZZQ7</accession>
<feature type="transmembrane region" description="Helical" evidence="9">
    <location>
        <begin position="9"/>
        <end position="27"/>
    </location>
</feature>
<keyword evidence="5 8" id="KW-0560">Oxidoreductase</keyword>
<keyword evidence="9" id="KW-1133">Transmembrane helix</keyword>
<dbReference type="PANTHER" id="PTHR46206:SF1">
    <property type="entry name" value="P450, PUTATIVE (EUROFUNG)-RELATED"/>
    <property type="match status" value="1"/>
</dbReference>
<evidence type="ECO:0000256" key="5">
    <source>
        <dbReference type="ARBA" id="ARBA00023002"/>
    </source>
</evidence>
<proteinExistence type="inferred from homology"/>
<keyword evidence="7 8" id="KW-0503">Monooxygenase</keyword>
<dbReference type="CDD" id="cd11041">
    <property type="entry name" value="CYP503A1-like"/>
    <property type="match status" value="1"/>
</dbReference>
<dbReference type="InterPro" id="IPR002403">
    <property type="entry name" value="Cyt_P450_E_grp-IV"/>
</dbReference>
<name>A0ABR3ZZQ7_9LECA</name>
<reference evidence="10 11" key="1">
    <citation type="submission" date="2024-09" db="EMBL/GenBank/DDBJ databases">
        <title>Rethinking Asexuality: The Enigmatic Case of Functional Sexual Genes in Lepraria (Stereocaulaceae).</title>
        <authorList>
            <person name="Doellman M."/>
            <person name="Sun Y."/>
            <person name="Barcenas-Pena A."/>
            <person name="Lumbsch H.T."/>
            <person name="Grewe F."/>
        </authorList>
    </citation>
    <scope>NUCLEOTIDE SEQUENCE [LARGE SCALE GENOMIC DNA]</scope>
    <source>
        <strain evidence="10 11">Mercado 3170</strain>
    </source>
</reference>
<evidence type="ECO:0000313" key="11">
    <source>
        <dbReference type="Proteomes" id="UP001590950"/>
    </source>
</evidence>
<protein>
    <recommendedName>
        <fullName evidence="12">Cytochrome P450</fullName>
    </recommendedName>
</protein>
<evidence type="ECO:0000256" key="7">
    <source>
        <dbReference type="ARBA" id="ARBA00023033"/>
    </source>
</evidence>
<evidence type="ECO:0000256" key="1">
    <source>
        <dbReference type="ARBA" id="ARBA00001971"/>
    </source>
</evidence>
<dbReference type="Pfam" id="PF00067">
    <property type="entry name" value="p450"/>
    <property type="match status" value="1"/>
</dbReference>
<evidence type="ECO:0000256" key="6">
    <source>
        <dbReference type="ARBA" id="ARBA00023004"/>
    </source>
</evidence>
<keyword evidence="9" id="KW-0812">Transmembrane</keyword>
<dbReference type="InterPro" id="IPR036396">
    <property type="entry name" value="Cyt_P450_sf"/>
</dbReference>
<dbReference type="SUPFAM" id="SSF48264">
    <property type="entry name" value="Cytochrome P450"/>
    <property type="match status" value="1"/>
</dbReference>
<comment type="cofactor">
    <cofactor evidence="1">
        <name>heme</name>
        <dbReference type="ChEBI" id="CHEBI:30413"/>
    </cofactor>
</comment>
<dbReference type="InterPro" id="IPR001128">
    <property type="entry name" value="Cyt_P450"/>
</dbReference>
<sequence length="506" mass="57661">MGHDMDSQLAIELLGFVFLAYLSSVWYCWMTSSTPPVATPWAGLRKEVFKTTRASLRQVTGSIQTLAEGYAKPQSILPQEHIAWLIRQPDSRLSQWAARKERNAMRYLSLGGDHMETMALIGKVLNPCLQRKTNRIQMNTYDEIRASVDDTMGLDEDSWHETNLHEALQTIIDRAQCRVFFGFPLCRNKDYLFNVRRFVNCMGTGNLDVGQIPIWLNRHFWASLINVPLQYYRAKFMKALVPQVIECVQNFEHEDIELVTDQEADDFVTEIVKVVEHSGDGIYNKAPEYLAEELLLLSFAALSSTAAAGTHLLLDILSSPVYMKTYETLRKEAAMVFSTEADWGDQVTLQGLVFTDSAIREGLRQNPLQIRGLLREVMPASGITLPDGNHIPQGTWIAVPFQPIHMDERFYSNADEFDPVRFARMRAEGDRLDSTHTSETCLAFSYGRHSCPGRWLVSQTLKLLIAYITLNYDVQLLDKRPLNTVFADTNIPSRSARISVRRRKRA</sequence>
<keyword evidence="11" id="KW-1185">Reference proteome</keyword>
<keyword evidence="3 8" id="KW-0349">Heme</keyword>
<evidence type="ECO:0000256" key="8">
    <source>
        <dbReference type="RuleBase" id="RU000461"/>
    </source>
</evidence>
<dbReference type="PANTHER" id="PTHR46206">
    <property type="entry name" value="CYTOCHROME P450"/>
    <property type="match status" value="1"/>
</dbReference>
<evidence type="ECO:0000256" key="9">
    <source>
        <dbReference type="SAM" id="Phobius"/>
    </source>
</evidence>
<evidence type="ECO:0000256" key="3">
    <source>
        <dbReference type="ARBA" id="ARBA00022617"/>
    </source>
</evidence>
<dbReference type="Gene3D" id="1.10.630.10">
    <property type="entry name" value="Cytochrome P450"/>
    <property type="match status" value="1"/>
</dbReference>
<organism evidence="10 11">
    <name type="scientific">Stereocaulon virgatum</name>
    <dbReference type="NCBI Taxonomy" id="373712"/>
    <lineage>
        <taxon>Eukaryota</taxon>
        <taxon>Fungi</taxon>
        <taxon>Dikarya</taxon>
        <taxon>Ascomycota</taxon>
        <taxon>Pezizomycotina</taxon>
        <taxon>Lecanoromycetes</taxon>
        <taxon>OSLEUM clade</taxon>
        <taxon>Lecanoromycetidae</taxon>
        <taxon>Lecanorales</taxon>
        <taxon>Lecanorineae</taxon>
        <taxon>Stereocaulaceae</taxon>
        <taxon>Stereocaulon</taxon>
    </lineage>
</organism>
<comment type="similarity">
    <text evidence="2 8">Belongs to the cytochrome P450 family.</text>
</comment>
<keyword evidence="9" id="KW-0472">Membrane</keyword>
<evidence type="ECO:0000256" key="2">
    <source>
        <dbReference type="ARBA" id="ARBA00010617"/>
    </source>
</evidence>
<keyword evidence="4 8" id="KW-0479">Metal-binding</keyword>
<dbReference type="EMBL" id="JBEFKJ010000033">
    <property type="protein sequence ID" value="KAL2038268.1"/>
    <property type="molecule type" value="Genomic_DNA"/>
</dbReference>
<dbReference type="Proteomes" id="UP001590950">
    <property type="component" value="Unassembled WGS sequence"/>
</dbReference>
<dbReference type="PROSITE" id="PS00086">
    <property type="entry name" value="CYTOCHROME_P450"/>
    <property type="match status" value="1"/>
</dbReference>
<evidence type="ECO:0008006" key="12">
    <source>
        <dbReference type="Google" id="ProtNLM"/>
    </source>
</evidence>
<gene>
    <name evidence="10" type="ORF">N7G274_008917</name>
</gene>